<dbReference type="InterPro" id="IPR000209">
    <property type="entry name" value="Peptidase_S8/S53_dom"/>
</dbReference>
<feature type="active site" description="Charge relay system" evidence="5">
    <location>
        <position position="562"/>
    </location>
</feature>
<feature type="active site" description="Charge relay system" evidence="5">
    <location>
        <position position="287"/>
    </location>
</feature>
<dbReference type="InterPro" id="IPR034074">
    <property type="entry name" value="Y4bN_pept_dom"/>
</dbReference>
<feature type="domain" description="Peptidase S8/S53" evidence="6">
    <location>
        <begin position="284"/>
        <end position="611"/>
    </location>
</feature>
<evidence type="ECO:0000313" key="8">
    <source>
        <dbReference type="Proteomes" id="UP000008550"/>
    </source>
</evidence>
<dbReference type="HOGENOM" id="CLU_020472_0_0_9"/>
<dbReference type="AlphaFoldDB" id="B0TCI1"/>
<dbReference type="SUPFAM" id="SSF52743">
    <property type="entry name" value="Subtilisin-like"/>
    <property type="match status" value="1"/>
</dbReference>
<proteinExistence type="inferred from homology"/>
<dbReference type="STRING" id="498761.HM1_2860"/>
<evidence type="ECO:0000256" key="4">
    <source>
        <dbReference type="ARBA" id="ARBA00022825"/>
    </source>
</evidence>
<keyword evidence="3 5" id="KW-0378">Hydrolase</keyword>
<reference evidence="7 8" key="1">
    <citation type="journal article" date="2008" name="J. Bacteriol.">
        <title>The genome of Heliobacterium modesticaldum, a phototrophic representative of the Firmicutes containing the simplest photosynthetic apparatus.</title>
        <authorList>
            <person name="Sattley W.M."/>
            <person name="Madigan M.T."/>
            <person name="Swingley W.D."/>
            <person name="Cheung P.C."/>
            <person name="Clocksin K.M."/>
            <person name="Conrad A.L."/>
            <person name="Dejesa L.C."/>
            <person name="Honchak B.M."/>
            <person name="Jung D.O."/>
            <person name="Karbach L.E."/>
            <person name="Kurdoglu A."/>
            <person name="Lahiri S."/>
            <person name="Mastrian S.D."/>
            <person name="Page L.E."/>
            <person name="Taylor H.L."/>
            <person name="Wang Z.T."/>
            <person name="Raymond J."/>
            <person name="Chen M."/>
            <person name="Blankenship R.E."/>
            <person name="Touchman J.W."/>
        </authorList>
    </citation>
    <scope>NUCLEOTIDE SEQUENCE [LARGE SCALE GENOMIC DNA]</scope>
    <source>
        <strain evidence="8">ATCC 51547 / Ice1</strain>
    </source>
</reference>
<dbReference type="EMBL" id="CP000930">
    <property type="protein sequence ID" value="ABZ85369.1"/>
    <property type="molecule type" value="Genomic_DNA"/>
</dbReference>
<comment type="similarity">
    <text evidence="1 5">Belongs to the peptidase S8 family.</text>
</comment>
<accession>B0TCI1</accession>
<dbReference type="PROSITE" id="PS51892">
    <property type="entry name" value="SUBTILASE"/>
    <property type="match status" value="1"/>
</dbReference>
<dbReference type="GO" id="GO:0004252">
    <property type="term" value="F:serine-type endopeptidase activity"/>
    <property type="evidence" value="ECO:0007669"/>
    <property type="project" value="UniProtKB-UniRule"/>
</dbReference>
<dbReference type="Gene3D" id="3.40.50.200">
    <property type="entry name" value="Peptidase S8/S53 domain"/>
    <property type="match status" value="1"/>
</dbReference>
<gene>
    <name evidence="7" type="ORF">HM1_2860</name>
</gene>
<evidence type="ECO:0000313" key="7">
    <source>
        <dbReference type="EMBL" id="ABZ85369.1"/>
    </source>
</evidence>
<feature type="active site" description="Charge relay system" evidence="5">
    <location>
        <position position="320"/>
    </location>
</feature>
<dbReference type="InterPro" id="IPR036852">
    <property type="entry name" value="Peptidase_S8/S53_dom_sf"/>
</dbReference>
<evidence type="ECO:0000256" key="3">
    <source>
        <dbReference type="ARBA" id="ARBA00022801"/>
    </source>
</evidence>
<dbReference type="OrthoDB" id="9759014at2"/>
<keyword evidence="2 5" id="KW-0645">Protease</keyword>
<evidence type="ECO:0000259" key="6">
    <source>
        <dbReference type="Pfam" id="PF00082"/>
    </source>
</evidence>
<dbReference type="KEGG" id="hmo:HM1_2860"/>
<evidence type="ECO:0000256" key="1">
    <source>
        <dbReference type="ARBA" id="ARBA00011073"/>
    </source>
</evidence>
<name>B0TCI1_HELMI</name>
<organism evidence="7 8">
    <name type="scientific">Heliobacterium modesticaldum (strain ATCC 51547 / Ice1)</name>
    <dbReference type="NCBI Taxonomy" id="498761"/>
    <lineage>
        <taxon>Bacteria</taxon>
        <taxon>Bacillati</taxon>
        <taxon>Bacillota</taxon>
        <taxon>Clostridia</taxon>
        <taxon>Eubacteriales</taxon>
        <taxon>Heliobacteriaceae</taxon>
        <taxon>Heliomicrobium</taxon>
    </lineage>
</organism>
<dbReference type="PRINTS" id="PR00723">
    <property type="entry name" value="SUBTILISIN"/>
</dbReference>
<keyword evidence="8" id="KW-1185">Reference proteome</keyword>
<dbReference type="PANTHER" id="PTHR43806:SF11">
    <property type="entry name" value="CEREVISIN-RELATED"/>
    <property type="match status" value="1"/>
</dbReference>
<dbReference type="InterPro" id="IPR050131">
    <property type="entry name" value="Peptidase_S8_subtilisin-like"/>
</dbReference>
<sequence>MAVLNHIEIMREDTVRQYRFPSFPNAPRPTNRDRATHGKKLGEELSQTTEFIESKRVHLGIDSENLLVLEVISDAMSREILENMLVKFNLFLVEETDVIDPANPNKSKLVIQFEDKAALNLFNQERELWQNDDPNDAILTYAQRRDLFNCIENIRNVSREDRIGSRLKKYFDDPSLFPEGFFVVNIDVWYNGDRSKIIETERIIKKALGTQGSTLLGDLFEIPSLLLGRAQVNEFTLNALLDLDVISLVDLPLGTVSAEQYELYSLHFDPIIHDNLGENAPLAAVLDSGVFSANPLLSNVIVGEEEFDNTENTTSDLHGHGTGVAGIVVYGDFNKCIESKVFTPLVRICNGKIMHNENGDTCFPADKRPEQIVKEAIEYFYKEYNCRIFNLSAGDMDHLYNGGRQFAWAEMLDQLSRNLDIVIIVSAGNVPNPAINDFDSRDALMENCRNQLFQPEHRLIDPATSALSVTVGSITRFDEPEVTQNRGVRLSVGAKNYPSVFTRIGRGVNKAIKPELVDYGGNYAVHQISRGDTRWYKNDRNLLEPTLHNGNDKIFKGYCGTSFSAPHVTHIAARIERALEEQIGERPSANLIRALLVNSARYTPEMVEWTEKSIDVLYNGKGNPKQERRLRLIGFGKADDSILYSHEKQVTLFAEDEINLRLFHLYKIPVPKEFLSVRAEKRIAISLAYNPITRLSRKDYLACNLWFEVFRKIDEETLLQYRAKKESGEDNEDDLENLPDENKAAFYPGYKEISKSTLQQRIWTKSATGGRDLLWNENEPYVYILVTGKERFKYAEQELPQPYALAITFSYSGQEDIKLYEKLQSNVRIRDRQRERTRAQIRI</sequence>
<dbReference type="RefSeq" id="WP_012283850.1">
    <property type="nucleotide sequence ID" value="NC_010337.2"/>
</dbReference>
<dbReference type="GO" id="GO:0006508">
    <property type="term" value="P:proteolysis"/>
    <property type="evidence" value="ECO:0007669"/>
    <property type="project" value="UniProtKB-KW"/>
</dbReference>
<evidence type="ECO:0000256" key="2">
    <source>
        <dbReference type="ARBA" id="ARBA00022670"/>
    </source>
</evidence>
<dbReference type="eggNOG" id="COG1404">
    <property type="taxonomic scope" value="Bacteria"/>
</dbReference>
<evidence type="ECO:0000256" key="5">
    <source>
        <dbReference type="PROSITE-ProRule" id="PRU01240"/>
    </source>
</evidence>
<protein>
    <submittedName>
        <fullName evidence="7">Subtilisin-like protease</fullName>
    </submittedName>
</protein>
<dbReference type="Pfam" id="PF00082">
    <property type="entry name" value="Peptidase_S8"/>
    <property type="match status" value="1"/>
</dbReference>
<dbReference type="Proteomes" id="UP000008550">
    <property type="component" value="Chromosome"/>
</dbReference>
<dbReference type="PANTHER" id="PTHR43806">
    <property type="entry name" value="PEPTIDASE S8"/>
    <property type="match status" value="1"/>
</dbReference>
<dbReference type="InterPro" id="IPR015500">
    <property type="entry name" value="Peptidase_S8_subtilisin-rel"/>
</dbReference>
<dbReference type="CDD" id="cd04847">
    <property type="entry name" value="Peptidases_S8_Subtilisin_like_2"/>
    <property type="match status" value="1"/>
</dbReference>
<keyword evidence="4 5" id="KW-0720">Serine protease</keyword>